<organism evidence="1 2">
    <name type="scientific">Paraburkholderia piptadeniae</name>
    <dbReference type="NCBI Taxonomy" id="1701573"/>
    <lineage>
        <taxon>Bacteria</taxon>
        <taxon>Pseudomonadati</taxon>
        <taxon>Pseudomonadota</taxon>
        <taxon>Betaproteobacteria</taxon>
        <taxon>Burkholderiales</taxon>
        <taxon>Burkholderiaceae</taxon>
        <taxon>Paraburkholderia</taxon>
    </lineage>
</organism>
<gene>
    <name evidence="1" type="ORF">BN2476_990011</name>
</gene>
<protein>
    <submittedName>
        <fullName evidence="1">Uncharacterized protein</fullName>
    </submittedName>
</protein>
<dbReference type="EMBL" id="CYGY02000099">
    <property type="protein sequence ID" value="SIT51033.1"/>
    <property type="molecule type" value="Genomic_DNA"/>
</dbReference>
<dbReference type="Proteomes" id="UP000195569">
    <property type="component" value="Unassembled WGS sequence"/>
</dbReference>
<proteinExistence type="predicted"/>
<keyword evidence="2" id="KW-1185">Reference proteome</keyword>
<dbReference type="AlphaFoldDB" id="A0A1N7SU79"/>
<sequence length="90" mass="10332">MSFREASLRSLVEKWLGAELAACARVTRFSHTRRKQWRYVCDQARGSSRNFDFDFFRHDDGSWCVFPPDSTRLTIDVSKIDEGLAEALGG</sequence>
<accession>A0A1N7SU79</accession>
<reference evidence="1" key="1">
    <citation type="submission" date="2016-12" db="EMBL/GenBank/DDBJ databases">
        <authorList>
            <person name="Moulin L."/>
        </authorList>
    </citation>
    <scope>NUCLEOTIDE SEQUENCE [LARGE SCALE GENOMIC DNA]</scope>
    <source>
        <strain evidence="1">STM 7183</strain>
    </source>
</reference>
<comment type="caution">
    <text evidence="1">The sequence shown here is derived from an EMBL/GenBank/DDBJ whole genome shotgun (WGS) entry which is preliminary data.</text>
</comment>
<evidence type="ECO:0000313" key="2">
    <source>
        <dbReference type="Proteomes" id="UP000195569"/>
    </source>
</evidence>
<evidence type="ECO:0000313" key="1">
    <source>
        <dbReference type="EMBL" id="SIT51033.1"/>
    </source>
</evidence>
<name>A0A1N7SU79_9BURK</name>